<name>A0A1V1PBA8_9BACT</name>
<keyword evidence="2" id="KW-0472">Membrane</keyword>
<evidence type="ECO:0000313" key="5">
    <source>
        <dbReference type="Proteomes" id="UP000189670"/>
    </source>
</evidence>
<dbReference type="Proteomes" id="UP000189670">
    <property type="component" value="Unassembled WGS sequence"/>
</dbReference>
<protein>
    <submittedName>
        <fullName evidence="4">Extracellular solute-binding protein family 3</fullName>
    </submittedName>
</protein>
<dbReference type="InterPro" id="IPR001638">
    <property type="entry name" value="Solute-binding_3/MltF_N"/>
</dbReference>
<sequence>MKKQQLFPILLIIVISFLYIGFATNNRSDKPKDLSEIKELKIGWEQLPKYPYVYYLAQNKLGGYSYDMIQAITAHHKIKVSNQTHTWTECLKNLKNNQLDIVPDASVNKKEAEHFLMSDPLYETTQVFFYSKRKYKSPPEINSLKDMKNYKFLGIEGYHYDFYNNEINFKAKAKSRRHLILSLKPGVYDFAIAQKEIILFLEKLNVLKLDNIGWIPDPVKKTRQYRVLVRKNHPYAPQLISMINAGYLRMKQSGELKKLWKKNVDAF</sequence>
<evidence type="ECO:0000256" key="1">
    <source>
        <dbReference type="ARBA" id="ARBA00022729"/>
    </source>
</evidence>
<keyword evidence="2" id="KW-0812">Transmembrane</keyword>
<evidence type="ECO:0000313" key="4">
    <source>
        <dbReference type="EMBL" id="ETR72090.1"/>
    </source>
</evidence>
<evidence type="ECO:0000256" key="2">
    <source>
        <dbReference type="SAM" id="Phobius"/>
    </source>
</evidence>
<dbReference type="EMBL" id="ATBP01000184">
    <property type="protein sequence ID" value="ETR72090.1"/>
    <property type="molecule type" value="Genomic_DNA"/>
</dbReference>
<evidence type="ECO:0000259" key="3">
    <source>
        <dbReference type="SMART" id="SM00062"/>
    </source>
</evidence>
<feature type="transmembrane region" description="Helical" evidence="2">
    <location>
        <begin position="6"/>
        <end position="24"/>
    </location>
</feature>
<keyword evidence="2" id="KW-1133">Transmembrane helix</keyword>
<accession>A0A1V1PBA8</accession>
<keyword evidence="1" id="KW-0732">Signal</keyword>
<comment type="caution">
    <text evidence="4">The sequence shown here is derived from an EMBL/GenBank/DDBJ whole genome shotgun (WGS) entry which is preliminary data.</text>
</comment>
<dbReference type="PANTHER" id="PTHR35936:SF35">
    <property type="entry name" value="L-CYSTINE-BINDING PROTEIN TCYJ"/>
    <property type="match status" value="1"/>
</dbReference>
<proteinExistence type="predicted"/>
<dbReference type="SMART" id="SM00062">
    <property type="entry name" value="PBPb"/>
    <property type="match status" value="1"/>
</dbReference>
<feature type="domain" description="Solute-binding protein family 3/N-terminal" evidence="3">
    <location>
        <begin position="39"/>
        <end position="266"/>
    </location>
</feature>
<reference evidence="5" key="1">
    <citation type="submission" date="2012-11" db="EMBL/GenBank/DDBJ databases">
        <authorList>
            <person name="Lucero-Rivera Y.E."/>
            <person name="Tovar-Ramirez D."/>
        </authorList>
    </citation>
    <scope>NUCLEOTIDE SEQUENCE [LARGE SCALE GENOMIC DNA]</scope>
    <source>
        <strain evidence="5">Araruama</strain>
    </source>
</reference>
<dbReference type="SUPFAM" id="SSF53850">
    <property type="entry name" value="Periplasmic binding protein-like II"/>
    <property type="match status" value="1"/>
</dbReference>
<dbReference type="Gene3D" id="3.40.190.10">
    <property type="entry name" value="Periplasmic binding protein-like II"/>
    <property type="match status" value="2"/>
</dbReference>
<gene>
    <name evidence="4" type="ORF">OMM_01973</name>
</gene>
<dbReference type="PANTHER" id="PTHR35936">
    <property type="entry name" value="MEMBRANE-BOUND LYTIC MUREIN TRANSGLYCOSYLASE F"/>
    <property type="match status" value="1"/>
</dbReference>
<organism evidence="4 5">
    <name type="scientific">Candidatus Magnetoglobus multicellularis str. Araruama</name>
    <dbReference type="NCBI Taxonomy" id="890399"/>
    <lineage>
        <taxon>Bacteria</taxon>
        <taxon>Pseudomonadati</taxon>
        <taxon>Thermodesulfobacteriota</taxon>
        <taxon>Desulfobacteria</taxon>
        <taxon>Desulfobacterales</taxon>
        <taxon>Desulfobacteraceae</taxon>
        <taxon>Candidatus Magnetoglobus</taxon>
    </lineage>
</organism>
<dbReference type="Pfam" id="PF00497">
    <property type="entry name" value="SBP_bac_3"/>
    <property type="match status" value="1"/>
</dbReference>
<dbReference type="AlphaFoldDB" id="A0A1V1PBA8"/>